<feature type="compositionally biased region" description="Acidic residues" evidence="5">
    <location>
        <begin position="1809"/>
        <end position="1819"/>
    </location>
</feature>
<accession>A0AA38S9S8</accession>
<dbReference type="Gene3D" id="3.40.50.300">
    <property type="entry name" value="P-loop containing nucleotide triphosphate hydrolases"/>
    <property type="match status" value="2"/>
</dbReference>
<dbReference type="GO" id="GO:0003676">
    <property type="term" value="F:nucleic acid binding"/>
    <property type="evidence" value="ECO:0007669"/>
    <property type="project" value="InterPro"/>
</dbReference>
<evidence type="ECO:0000256" key="2">
    <source>
        <dbReference type="ARBA" id="ARBA00022801"/>
    </source>
</evidence>
<gene>
    <name evidence="8" type="ORF">NKR19_g2971</name>
</gene>
<feature type="region of interest" description="Disordered" evidence="5">
    <location>
        <begin position="237"/>
        <end position="302"/>
    </location>
</feature>
<dbReference type="Proteomes" id="UP001174691">
    <property type="component" value="Unassembled WGS sequence"/>
</dbReference>
<feature type="region of interest" description="Disordered" evidence="5">
    <location>
        <begin position="460"/>
        <end position="484"/>
    </location>
</feature>
<evidence type="ECO:0000259" key="6">
    <source>
        <dbReference type="PROSITE" id="PS51192"/>
    </source>
</evidence>
<dbReference type="GO" id="GO:0004386">
    <property type="term" value="F:helicase activity"/>
    <property type="evidence" value="ECO:0007669"/>
    <property type="project" value="UniProtKB-KW"/>
</dbReference>
<feature type="region of interest" description="Disordered" evidence="5">
    <location>
        <begin position="1803"/>
        <end position="1836"/>
    </location>
</feature>
<evidence type="ECO:0000259" key="7">
    <source>
        <dbReference type="PROSITE" id="PS51194"/>
    </source>
</evidence>
<dbReference type="Pfam" id="PF00271">
    <property type="entry name" value="Helicase_C"/>
    <property type="match status" value="1"/>
</dbReference>
<dbReference type="GO" id="GO:0005524">
    <property type="term" value="F:ATP binding"/>
    <property type="evidence" value="ECO:0007669"/>
    <property type="project" value="UniProtKB-KW"/>
</dbReference>
<dbReference type="SUPFAM" id="SSF52540">
    <property type="entry name" value="P-loop containing nucleoside triphosphate hydrolases"/>
    <property type="match status" value="1"/>
</dbReference>
<keyword evidence="2 8" id="KW-0378">Hydrolase</keyword>
<dbReference type="Pfam" id="PF00270">
    <property type="entry name" value="DEAD"/>
    <property type="match status" value="1"/>
</dbReference>
<comment type="caution">
    <text evidence="8">The sequence shown here is derived from an EMBL/GenBank/DDBJ whole genome shotgun (WGS) entry which is preliminary data.</text>
</comment>
<dbReference type="FunFam" id="3.40.50.300:FF:001039">
    <property type="entry name" value="ATP-dependent RNA helicase DDX60"/>
    <property type="match status" value="1"/>
</dbReference>
<dbReference type="GO" id="GO:0016787">
    <property type="term" value="F:hydrolase activity"/>
    <property type="evidence" value="ECO:0007669"/>
    <property type="project" value="UniProtKB-KW"/>
</dbReference>
<dbReference type="InterPro" id="IPR055124">
    <property type="entry name" value="PIN-like_DDX60"/>
</dbReference>
<dbReference type="InterPro" id="IPR059032">
    <property type="entry name" value="WHD_DDX60"/>
</dbReference>
<dbReference type="PROSITE" id="PS51194">
    <property type="entry name" value="HELICASE_CTER"/>
    <property type="match status" value="1"/>
</dbReference>
<dbReference type="InterPro" id="IPR011545">
    <property type="entry name" value="DEAD/DEAH_box_helicase_dom"/>
</dbReference>
<dbReference type="InterPro" id="IPR001650">
    <property type="entry name" value="Helicase_C-like"/>
</dbReference>
<feature type="region of interest" description="Disordered" evidence="5">
    <location>
        <begin position="1237"/>
        <end position="1259"/>
    </location>
</feature>
<dbReference type="Pfam" id="PF23002">
    <property type="entry name" value="PIN-like_DDX60"/>
    <property type="match status" value="1"/>
</dbReference>
<feature type="compositionally biased region" description="Low complexity" evidence="5">
    <location>
        <begin position="1820"/>
        <end position="1835"/>
    </location>
</feature>
<dbReference type="InterPro" id="IPR027417">
    <property type="entry name" value="P-loop_NTPase"/>
</dbReference>
<dbReference type="PANTHER" id="PTHR44533:SF4">
    <property type="entry name" value="DEAD_H RNA HELICASE, PUTATIVE-RELATED"/>
    <property type="match status" value="1"/>
</dbReference>
<evidence type="ECO:0000256" key="1">
    <source>
        <dbReference type="ARBA" id="ARBA00022741"/>
    </source>
</evidence>
<evidence type="ECO:0000313" key="8">
    <source>
        <dbReference type="EMBL" id="KAJ9160771.1"/>
    </source>
</evidence>
<evidence type="ECO:0000256" key="4">
    <source>
        <dbReference type="ARBA" id="ARBA00022840"/>
    </source>
</evidence>
<keyword evidence="1" id="KW-0547">Nucleotide-binding</keyword>
<reference evidence="8" key="1">
    <citation type="submission" date="2022-07" db="EMBL/GenBank/DDBJ databases">
        <title>Fungi with potential for degradation of polypropylene.</title>
        <authorList>
            <person name="Gostincar C."/>
        </authorList>
    </citation>
    <scope>NUCLEOTIDE SEQUENCE</scope>
    <source>
        <strain evidence="8">EXF-13287</strain>
    </source>
</reference>
<keyword evidence="3" id="KW-0347">Helicase</keyword>
<feature type="compositionally biased region" description="Basic residues" evidence="5">
    <location>
        <begin position="1237"/>
        <end position="1249"/>
    </location>
</feature>
<dbReference type="SMART" id="SM00487">
    <property type="entry name" value="DEXDc"/>
    <property type="match status" value="1"/>
</dbReference>
<feature type="domain" description="Helicase C-terminal" evidence="7">
    <location>
        <begin position="1256"/>
        <end position="1433"/>
    </location>
</feature>
<dbReference type="InterPro" id="IPR014001">
    <property type="entry name" value="Helicase_ATP-bd"/>
</dbReference>
<sequence>MASTATPPWNGEAPPNRLDILQWHKFISPLKVDIVGDFAGKELFAIVGEAMLAHCVREAEVDFNDNGFQLLHAVHAVESFLAKLVERGCNFHVLWFDKYEHLCVPRGVAQEHAYKYHLTRAVLIQHLANPLRLGEGESPRSYQFQSLECDAYRDYLALNAVHFIMCSHGEATKSEQDPLSLENLSIGYQVARAGYCVAFINDIYFQSSKAYISISTPVGDLNAEDEDDLEQVNAAGEDAAVEDSDSSSGDDSSVTDDDAESVFSDDKSETSLLSEEQEDAADATSLPFDEDNEGCDYAIPATNDASSTKKELNSLRAVLGDAALSAREVVTLYALSRVLKSGQSAQRSAVLLVHLVTLRYCKVSQRSFPNSKNTLGRAHDDFMRSFSSVASAALSGWFEGEYATLPWDAYDLVDGRLYLQLSLGYGKLELPGYMHSEVTRLAEILLSLSDVDVAKHLPKASADTEASAARGKGGSRQQKAQADGRLSSVLPFSHPILDPYLAPVKVKTADPSDLPEAPKIFQELTHWHNAKKPLDPKYIPKPPTFFQMKRNQKFMADTITYSASLSGSTGKIIDPEIIVVQNQPPEKKSKAQPQAGAGQDWKAALKEKAAAKTKKPAAAKKQPAKSGKQKALEAAEALRAGKIEDKSAYVVAFWAKLCGEFEKESSLTKRYAKASRYFLEVSSAHPRAVGSEVSLYLCHVLALVCNSKGESNRSVPDILAMLWAQAIDTQRFPMTPEIAGQLLLVAKALEIPMSAPSSLPSRRLPFTSAIGRSKIALPSGMKALDFQMDHCGPYLERSFDSNDDPRVPFQPDAWQRKVLDAIDEDKSLFVVAPTSSGKTFISFYAMKKVLLANNDDVLVYVAPTKALVNQIAAEVQARFSKSYHSEGQEGKSIWAIHTRDHRVNNPHKCQILVTVPHVLQIMLMSPSNANKPGAWARRVKRIIFDEVHCIGQAEDGVIWEQLLLLAPCPIIALSATVGNPTEFKQWLEGAARVKGFDFEMVVHGSRYSDLRKFIYDARPSTGFKGLVPVERLPFPGLDAGDGDIARFAYIHPVGSMVAKNLDTLRDVSLEPRDCLSLWRCMVKHQSDRYPVDKALHPSHFFPGIVKKSDVIHWEEALKKELGAWMLSQGSPFDAVRSELRGDQYRQLAEKASDSLPPSAVAAKRRDTWDPSEFDLVLELRSNGALPAIIFNYDRYACERSLAGLLKTLEDTEAEYRESSRTWAAKMADYEKWKKSREKAKFKPPKATRKGKGDDDEGNSRLDLAREEANRDTSPWESFDPEAPLEEFSFADTSKISTEELDRHLNSLKWQRCRPELLNALRRGLGVHHAGMNRVYRQAVEMLFRKGYLTVVVATGTLALGLNMPCKTVIFSGDSVFLSALNYRQASGRAGRRGFDLLGNVVFHGIPPHRALEIMSSRLPDLRGQFPTSVTLILRLFTLLHGTDNSDYAAKAVKSLLTQTQLYLGGPEARRSIQHHLRFSIEYLQRQDLLSAQGVPLGLSGLVGHLYYTENAAFAFHALLKNRYFHKLCAKINRRSRRSNILLEMVLTMSHLFGRIPVIRYRDKKWLEDVVHHSPSIVILPDIPKRASRILTRHNKETLEIFKGYVSTYASQHLAHVVDNELPFTKLRADPPAEFDADLSAMLRSQPETVVRSPFAALSGPTDDFKSVRELCQTVRAGVFLEETAVPYTRITEKERRGVPWNAYLYDFFKHGDLKALIRDNGIKGGDVWFFLKDFSLVLATIVASLKNLLDADSLDIGDAMIDVQDVGDELDETAAAKADSSAGGAENAAPVVAAAATKTVKKKKKMDSWEDEESEDDQEAAGAATASSTPAWSPDATDESLVNVHKAFVLLQQEFDTKFRKIWA</sequence>
<dbReference type="SMART" id="SM00490">
    <property type="entry name" value="HELICc"/>
    <property type="match status" value="1"/>
</dbReference>
<dbReference type="EMBL" id="JANBVN010000031">
    <property type="protein sequence ID" value="KAJ9160771.1"/>
    <property type="molecule type" value="Genomic_DNA"/>
</dbReference>
<organism evidence="8 9">
    <name type="scientific">Coniochaeta hoffmannii</name>
    <dbReference type="NCBI Taxonomy" id="91930"/>
    <lineage>
        <taxon>Eukaryota</taxon>
        <taxon>Fungi</taxon>
        <taxon>Dikarya</taxon>
        <taxon>Ascomycota</taxon>
        <taxon>Pezizomycotina</taxon>
        <taxon>Sordariomycetes</taxon>
        <taxon>Sordariomycetidae</taxon>
        <taxon>Coniochaetales</taxon>
        <taxon>Coniochaetaceae</taxon>
        <taxon>Coniochaeta</taxon>
    </lineage>
</organism>
<dbReference type="CDD" id="cd18795">
    <property type="entry name" value="SF2_C_Ski2"/>
    <property type="match status" value="1"/>
</dbReference>
<proteinExistence type="predicted"/>
<keyword evidence="9" id="KW-1185">Reference proteome</keyword>
<protein>
    <submittedName>
        <fullName evidence="8">P-loop containing nucleoside triphosphate hydrolase protein</fullName>
    </submittedName>
</protein>
<evidence type="ECO:0000256" key="5">
    <source>
        <dbReference type="SAM" id="MobiDB-lite"/>
    </source>
</evidence>
<feature type="domain" description="Helicase ATP-binding" evidence="6">
    <location>
        <begin position="819"/>
        <end position="995"/>
    </location>
</feature>
<dbReference type="PROSITE" id="PS51192">
    <property type="entry name" value="HELICASE_ATP_BIND_1"/>
    <property type="match status" value="1"/>
</dbReference>
<dbReference type="InterPro" id="IPR052431">
    <property type="entry name" value="SKI2_subfamily_helicases"/>
</dbReference>
<keyword evidence="4" id="KW-0067">ATP-binding</keyword>
<dbReference type="GO" id="GO:0005737">
    <property type="term" value="C:cytoplasm"/>
    <property type="evidence" value="ECO:0007669"/>
    <property type="project" value="TreeGrafter"/>
</dbReference>
<dbReference type="PANTHER" id="PTHR44533">
    <property type="entry name" value="DEAD/H RNA HELICASE, PUTATIVE-RELATED"/>
    <property type="match status" value="1"/>
</dbReference>
<evidence type="ECO:0000256" key="3">
    <source>
        <dbReference type="ARBA" id="ARBA00022806"/>
    </source>
</evidence>
<evidence type="ECO:0000313" key="9">
    <source>
        <dbReference type="Proteomes" id="UP001174691"/>
    </source>
</evidence>
<name>A0AA38S9S8_9PEZI</name>
<dbReference type="Pfam" id="PF26076">
    <property type="entry name" value="WHD_DDX60"/>
    <property type="match status" value="1"/>
</dbReference>